<comment type="subcellular location">
    <subcellularLocation>
        <location evidence="2">Secreted</location>
    </subcellularLocation>
</comment>
<dbReference type="PANTHER" id="PTHR31683:SF18">
    <property type="entry name" value="PECTATE LYASE 21-RELATED"/>
    <property type="match status" value="1"/>
</dbReference>
<dbReference type="InterPro" id="IPR012334">
    <property type="entry name" value="Pectin_lyas_fold"/>
</dbReference>
<evidence type="ECO:0000313" key="7">
    <source>
        <dbReference type="Proteomes" id="UP000245697"/>
    </source>
</evidence>
<evidence type="ECO:0000259" key="4">
    <source>
        <dbReference type="SMART" id="SM00458"/>
    </source>
</evidence>
<keyword evidence="7" id="KW-1185">Reference proteome</keyword>
<gene>
    <name evidence="6" type="ORF">BC793_110176</name>
</gene>
<feature type="chain" id="PRO_5016337519" evidence="3">
    <location>
        <begin position="30"/>
        <end position="480"/>
    </location>
</feature>
<dbReference type="Gene3D" id="2.80.10.50">
    <property type="match status" value="2"/>
</dbReference>
<protein>
    <submittedName>
        <fullName evidence="6">Pectate lyase</fullName>
    </submittedName>
</protein>
<dbReference type="GO" id="GO:0000272">
    <property type="term" value="P:polysaccharide catabolic process"/>
    <property type="evidence" value="ECO:0007669"/>
    <property type="project" value="UniProtKB-KW"/>
</dbReference>
<evidence type="ECO:0000256" key="1">
    <source>
        <dbReference type="ARBA" id="ARBA00023239"/>
    </source>
</evidence>
<accession>A0A316FCP6</accession>
<dbReference type="EMBL" id="QGGR01000010">
    <property type="protein sequence ID" value="PWK46183.1"/>
    <property type="molecule type" value="Genomic_DNA"/>
</dbReference>
<dbReference type="SUPFAM" id="SSF50370">
    <property type="entry name" value="Ricin B-like lectins"/>
    <property type="match status" value="1"/>
</dbReference>
<feature type="domain" description="Ricin B lectin" evidence="4">
    <location>
        <begin position="37"/>
        <end position="174"/>
    </location>
</feature>
<organism evidence="6 7">
    <name type="scientific">Actinoplanes xinjiangensis</name>
    <dbReference type="NCBI Taxonomy" id="512350"/>
    <lineage>
        <taxon>Bacteria</taxon>
        <taxon>Bacillati</taxon>
        <taxon>Actinomycetota</taxon>
        <taxon>Actinomycetes</taxon>
        <taxon>Micromonosporales</taxon>
        <taxon>Micromonosporaceae</taxon>
        <taxon>Actinoplanes</taxon>
    </lineage>
</organism>
<comment type="similarity">
    <text evidence="2">Belongs to the polysaccharide lyase 1 family.</text>
</comment>
<dbReference type="Proteomes" id="UP000245697">
    <property type="component" value="Unassembled WGS sequence"/>
</dbReference>
<dbReference type="InterPro" id="IPR000772">
    <property type="entry name" value="Ricin_B_lectin"/>
</dbReference>
<keyword evidence="1 2" id="KW-0456">Lyase</keyword>
<dbReference type="Pfam" id="PF00544">
    <property type="entry name" value="Pectate_lyase_4"/>
    <property type="match status" value="1"/>
</dbReference>
<dbReference type="InterPro" id="IPR035992">
    <property type="entry name" value="Ricin_B-like_lectins"/>
</dbReference>
<evidence type="ECO:0000313" key="6">
    <source>
        <dbReference type="EMBL" id="PWK46183.1"/>
    </source>
</evidence>
<comment type="caution">
    <text evidence="6">The sequence shown here is derived from an EMBL/GenBank/DDBJ whole genome shotgun (WGS) entry which is preliminary data.</text>
</comment>
<keyword evidence="3" id="KW-0732">Signal</keyword>
<dbReference type="GO" id="GO:0030570">
    <property type="term" value="F:pectate lyase activity"/>
    <property type="evidence" value="ECO:0007669"/>
    <property type="project" value="InterPro"/>
</dbReference>
<keyword evidence="2" id="KW-0119">Carbohydrate metabolism</keyword>
<dbReference type="CDD" id="cd00161">
    <property type="entry name" value="beta-trefoil_Ricin-like"/>
    <property type="match status" value="1"/>
</dbReference>
<dbReference type="SMART" id="SM00656">
    <property type="entry name" value="Amb_all"/>
    <property type="match status" value="1"/>
</dbReference>
<evidence type="ECO:0000256" key="2">
    <source>
        <dbReference type="RuleBase" id="RU361173"/>
    </source>
</evidence>
<dbReference type="AlphaFoldDB" id="A0A316FCP6"/>
<dbReference type="OrthoDB" id="112037at2"/>
<keyword evidence="2" id="KW-0624">Polysaccharide degradation</keyword>
<proteinExistence type="inferred from homology"/>
<dbReference type="InterPro" id="IPR011050">
    <property type="entry name" value="Pectin_lyase_fold/virulence"/>
</dbReference>
<dbReference type="SMART" id="SM00458">
    <property type="entry name" value="RICIN"/>
    <property type="match status" value="1"/>
</dbReference>
<dbReference type="SUPFAM" id="SSF51126">
    <property type="entry name" value="Pectin lyase-like"/>
    <property type="match status" value="1"/>
</dbReference>
<dbReference type="GO" id="GO:0005576">
    <property type="term" value="C:extracellular region"/>
    <property type="evidence" value="ECO:0007669"/>
    <property type="project" value="UniProtKB-SubCell"/>
</dbReference>
<dbReference type="InterPro" id="IPR045032">
    <property type="entry name" value="PEL"/>
</dbReference>
<reference evidence="6 7" key="1">
    <citation type="submission" date="2018-05" db="EMBL/GenBank/DDBJ databases">
        <title>Genomic Encyclopedia of Archaeal and Bacterial Type Strains, Phase II (KMG-II): from individual species to whole genera.</title>
        <authorList>
            <person name="Goeker M."/>
        </authorList>
    </citation>
    <scope>NUCLEOTIDE SEQUENCE [LARGE SCALE GENOMIC DNA]</scope>
    <source>
        <strain evidence="6 7">DSM 45184</strain>
    </source>
</reference>
<keyword evidence="2" id="KW-0964">Secreted</keyword>
<sequence>MKKKRILLATAVLAVPAALVGWSILPSNAATAPTAGTTYQLIVKKSGKCLDVPSASTANSALLQQWGCTANSAWQQFKLVASGGNFLIQNVNSGKCLDVPSASATSGARLQQYTCAGSQTNQQWKVAASGTDTFQIINVGNGLCVSDEGASTANGAAIIQETCTANSNKQWAFTPVSSSPDRTWPSTPDGFASTGGGTTGGAAGTTVTVTTLADLTKYVTATEPYVIKVGGPITVTPKGTELKVKSNKTIVGVGTKGEIVGGGFFLGAGVRNVIIRNLTIRDTQMTDDDPDDKTYDFDGIQMDTADHIWIDHNRITRMNDGMIDSRKDTTYLTVSWNVLETGNKAFGIGWTENVTARMTIHHNWIKGTNQRNPSTDNVAYAHLYNNHLQNITSYGNLSRGGTKMVLENSYFDNVANPFYNDTSAAQLKQSGSIVKNSSGKQQTNGSAFDPKSFYPYTLDAAADVPALLAKYAGPQAGIGG</sequence>
<dbReference type="RefSeq" id="WP_109595604.1">
    <property type="nucleotide sequence ID" value="NZ_BONA01000054.1"/>
</dbReference>
<dbReference type="PROSITE" id="PS50231">
    <property type="entry name" value="RICIN_B_LECTIN"/>
    <property type="match status" value="1"/>
</dbReference>
<feature type="signal peptide" evidence="3">
    <location>
        <begin position="1"/>
        <end position="29"/>
    </location>
</feature>
<dbReference type="Pfam" id="PF14200">
    <property type="entry name" value="RicinB_lectin_2"/>
    <property type="match status" value="1"/>
</dbReference>
<dbReference type="PANTHER" id="PTHR31683">
    <property type="entry name" value="PECTATE LYASE 18-RELATED"/>
    <property type="match status" value="1"/>
</dbReference>
<name>A0A316FCP6_9ACTN</name>
<dbReference type="Gene3D" id="2.160.20.10">
    <property type="entry name" value="Single-stranded right-handed beta-helix, Pectin lyase-like"/>
    <property type="match status" value="1"/>
</dbReference>
<feature type="domain" description="Pectate lyase" evidence="5">
    <location>
        <begin position="202"/>
        <end position="417"/>
    </location>
</feature>
<evidence type="ECO:0000259" key="5">
    <source>
        <dbReference type="SMART" id="SM00656"/>
    </source>
</evidence>
<evidence type="ECO:0000256" key="3">
    <source>
        <dbReference type="SAM" id="SignalP"/>
    </source>
</evidence>
<dbReference type="InterPro" id="IPR002022">
    <property type="entry name" value="Pec_lyase"/>
</dbReference>